<dbReference type="Proteomes" id="UP000823775">
    <property type="component" value="Unassembled WGS sequence"/>
</dbReference>
<accession>A0ABS8SDT8</accession>
<feature type="region of interest" description="Disordered" evidence="1">
    <location>
        <begin position="89"/>
        <end position="110"/>
    </location>
</feature>
<keyword evidence="3" id="KW-1185">Reference proteome</keyword>
<name>A0ABS8SDT8_DATST</name>
<evidence type="ECO:0000313" key="2">
    <source>
        <dbReference type="EMBL" id="MCD7457019.1"/>
    </source>
</evidence>
<comment type="caution">
    <text evidence="2">The sequence shown here is derived from an EMBL/GenBank/DDBJ whole genome shotgun (WGS) entry which is preliminary data.</text>
</comment>
<gene>
    <name evidence="2" type="ORF">HAX54_033914</name>
</gene>
<protein>
    <submittedName>
        <fullName evidence="2">Uncharacterized protein</fullName>
    </submittedName>
</protein>
<evidence type="ECO:0000256" key="1">
    <source>
        <dbReference type="SAM" id="MobiDB-lite"/>
    </source>
</evidence>
<proteinExistence type="predicted"/>
<organism evidence="2 3">
    <name type="scientific">Datura stramonium</name>
    <name type="common">Jimsonweed</name>
    <name type="synonym">Common thornapple</name>
    <dbReference type="NCBI Taxonomy" id="4076"/>
    <lineage>
        <taxon>Eukaryota</taxon>
        <taxon>Viridiplantae</taxon>
        <taxon>Streptophyta</taxon>
        <taxon>Embryophyta</taxon>
        <taxon>Tracheophyta</taxon>
        <taxon>Spermatophyta</taxon>
        <taxon>Magnoliopsida</taxon>
        <taxon>eudicotyledons</taxon>
        <taxon>Gunneridae</taxon>
        <taxon>Pentapetalae</taxon>
        <taxon>asterids</taxon>
        <taxon>lamiids</taxon>
        <taxon>Solanales</taxon>
        <taxon>Solanaceae</taxon>
        <taxon>Solanoideae</taxon>
        <taxon>Datureae</taxon>
        <taxon>Datura</taxon>
    </lineage>
</organism>
<evidence type="ECO:0000313" key="3">
    <source>
        <dbReference type="Proteomes" id="UP000823775"/>
    </source>
</evidence>
<dbReference type="EMBL" id="JACEIK010000436">
    <property type="protein sequence ID" value="MCD7457019.1"/>
    <property type="molecule type" value="Genomic_DNA"/>
</dbReference>
<reference evidence="2 3" key="1">
    <citation type="journal article" date="2021" name="BMC Genomics">
        <title>Datura genome reveals duplications of psychoactive alkaloid biosynthetic genes and high mutation rate following tissue culture.</title>
        <authorList>
            <person name="Rajewski A."/>
            <person name="Carter-House D."/>
            <person name="Stajich J."/>
            <person name="Litt A."/>
        </authorList>
    </citation>
    <scope>NUCLEOTIDE SEQUENCE [LARGE SCALE GENOMIC DNA]</scope>
    <source>
        <strain evidence="2">AR-01</strain>
    </source>
</reference>
<sequence length="110" mass="12210">MVRLRLFPIGGDNTLAEDREVLVASLVSGFPLNIGAIITKEINCRERRSCPILVGIDVETYATETYDLEKSKDESRYDLKLRKPIPEVFRPSGQTARATKTSIEPAGEAT</sequence>
<feature type="compositionally biased region" description="Polar residues" evidence="1">
    <location>
        <begin position="92"/>
        <end position="102"/>
    </location>
</feature>